<evidence type="ECO:0000313" key="8">
    <source>
        <dbReference type="EMBL" id="PPQ96344.1"/>
    </source>
</evidence>
<dbReference type="Proteomes" id="UP000284706">
    <property type="component" value="Unassembled WGS sequence"/>
</dbReference>
<reference evidence="8 9" key="1">
    <citation type="journal article" date="2018" name="Evol. Lett.">
        <title>Horizontal gene cluster transfer increased hallucinogenic mushroom diversity.</title>
        <authorList>
            <person name="Reynolds H.T."/>
            <person name="Vijayakumar V."/>
            <person name="Gluck-Thaler E."/>
            <person name="Korotkin H.B."/>
            <person name="Matheny P.B."/>
            <person name="Slot J.C."/>
        </authorList>
    </citation>
    <scope>NUCLEOTIDE SEQUENCE [LARGE SCALE GENOMIC DNA]</scope>
    <source>
        <strain evidence="8 9">SRW20</strain>
    </source>
</reference>
<dbReference type="GO" id="GO:0004497">
    <property type="term" value="F:monooxygenase activity"/>
    <property type="evidence" value="ECO:0007669"/>
    <property type="project" value="UniProtKB-KW"/>
</dbReference>
<dbReference type="Gene3D" id="1.10.630.10">
    <property type="entry name" value="Cytochrome P450"/>
    <property type="match status" value="1"/>
</dbReference>
<dbReference type="InterPro" id="IPR036396">
    <property type="entry name" value="Cyt_P450_sf"/>
</dbReference>
<proteinExistence type="inferred from homology"/>
<protein>
    <recommendedName>
        <fullName evidence="10">Cytochrome P450</fullName>
    </recommendedName>
</protein>
<evidence type="ECO:0000256" key="2">
    <source>
        <dbReference type="ARBA" id="ARBA00010617"/>
    </source>
</evidence>
<keyword evidence="7" id="KW-0503">Monooxygenase</keyword>
<evidence type="ECO:0000256" key="3">
    <source>
        <dbReference type="ARBA" id="ARBA00022723"/>
    </source>
</evidence>
<evidence type="ECO:0000256" key="7">
    <source>
        <dbReference type="RuleBase" id="RU000461"/>
    </source>
</evidence>
<feature type="binding site" description="axial binding residue" evidence="6">
    <location>
        <position position="441"/>
    </location>
    <ligand>
        <name>heme</name>
        <dbReference type="ChEBI" id="CHEBI:30413"/>
    </ligand>
    <ligandPart>
        <name>Fe</name>
        <dbReference type="ChEBI" id="CHEBI:18248"/>
    </ligandPart>
</feature>
<dbReference type="Pfam" id="PF00067">
    <property type="entry name" value="p450"/>
    <property type="match status" value="1"/>
</dbReference>
<sequence>MAFFSLPEFSQIVLVVGTILFYRSWLRNRKLDHIPTIGYTTPFLSLFSSIKFLFAGREIVEEGYHKYPGQVWKLPMLDEWLVVANGRQRVEDIRKAGDDHLSGIRSNPEFYQWDFTVGPGVSNNPYHINVVRGPLTRNLANQFKDVHDEMILSLNDMIPLHADEWADVAVFDGLVEVISRITTRAFLGLSLCRNDEFRKLCVQSTMELVKGRLLHLFPRSLRPVAGKLITNVDGVLTGIEKHIEPIIAYRLEQEKIHGPNWSDKPNDLITWLLDAAKATGEEQTVRNLAKRIVVFSFASTYSSAVAFAQALYMLCERPEYIEPLREEVEAVISETGWTKAAVGQLYKVDSFFRETQRYNGLGLVLMSRRVMKDFTFSDGTFVPAGTHLCVNSWGNHRDDEYYPDADTFDGFRFSREDPNEQPLMATPTLDYNAFGHGRPACPGRFFAVAELKMMLGYVITTYDFKLSDGCHHKMQWLESKVIPDKSIKMLFRKRKAAT</sequence>
<dbReference type="PROSITE" id="PS00086">
    <property type="entry name" value="CYTOCHROME_P450"/>
    <property type="match status" value="1"/>
</dbReference>
<comment type="similarity">
    <text evidence="2 7">Belongs to the cytochrome P450 family.</text>
</comment>
<keyword evidence="9" id="KW-1185">Reference proteome</keyword>
<organism evidence="8 9">
    <name type="scientific">Gymnopilus dilepis</name>
    <dbReference type="NCBI Taxonomy" id="231916"/>
    <lineage>
        <taxon>Eukaryota</taxon>
        <taxon>Fungi</taxon>
        <taxon>Dikarya</taxon>
        <taxon>Basidiomycota</taxon>
        <taxon>Agaricomycotina</taxon>
        <taxon>Agaricomycetes</taxon>
        <taxon>Agaricomycetidae</taxon>
        <taxon>Agaricales</taxon>
        <taxon>Agaricineae</taxon>
        <taxon>Hymenogastraceae</taxon>
        <taxon>Gymnopilus</taxon>
    </lineage>
</organism>
<evidence type="ECO:0000256" key="4">
    <source>
        <dbReference type="ARBA" id="ARBA00023002"/>
    </source>
</evidence>
<dbReference type="InParanoid" id="A0A409XZZ2"/>
<dbReference type="OrthoDB" id="1844152at2759"/>
<comment type="cofactor">
    <cofactor evidence="1 6">
        <name>heme</name>
        <dbReference type="ChEBI" id="CHEBI:30413"/>
    </cofactor>
</comment>
<dbReference type="AlphaFoldDB" id="A0A409XZZ2"/>
<dbReference type="STRING" id="231916.A0A409XZZ2"/>
<name>A0A409XZZ2_9AGAR</name>
<dbReference type="CDD" id="cd11041">
    <property type="entry name" value="CYP503A1-like"/>
    <property type="match status" value="1"/>
</dbReference>
<dbReference type="InterPro" id="IPR001128">
    <property type="entry name" value="Cyt_P450"/>
</dbReference>
<dbReference type="EMBL" id="NHYE01001378">
    <property type="protein sequence ID" value="PPQ96344.1"/>
    <property type="molecule type" value="Genomic_DNA"/>
</dbReference>
<evidence type="ECO:0008006" key="10">
    <source>
        <dbReference type="Google" id="ProtNLM"/>
    </source>
</evidence>
<dbReference type="GO" id="GO:0016705">
    <property type="term" value="F:oxidoreductase activity, acting on paired donors, with incorporation or reduction of molecular oxygen"/>
    <property type="evidence" value="ECO:0007669"/>
    <property type="project" value="InterPro"/>
</dbReference>
<evidence type="ECO:0000256" key="5">
    <source>
        <dbReference type="ARBA" id="ARBA00023004"/>
    </source>
</evidence>
<comment type="caution">
    <text evidence="8">The sequence shown here is derived from an EMBL/GenBank/DDBJ whole genome shotgun (WGS) entry which is preliminary data.</text>
</comment>
<evidence type="ECO:0000256" key="6">
    <source>
        <dbReference type="PIRSR" id="PIRSR602403-1"/>
    </source>
</evidence>
<dbReference type="PANTHER" id="PTHR46206">
    <property type="entry name" value="CYTOCHROME P450"/>
    <property type="match status" value="1"/>
</dbReference>
<dbReference type="GO" id="GO:0005506">
    <property type="term" value="F:iron ion binding"/>
    <property type="evidence" value="ECO:0007669"/>
    <property type="project" value="InterPro"/>
</dbReference>
<dbReference type="GO" id="GO:0020037">
    <property type="term" value="F:heme binding"/>
    <property type="evidence" value="ECO:0007669"/>
    <property type="project" value="InterPro"/>
</dbReference>
<evidence type="ECO:0000313" key="9">
    <source>
        <dbReference type="Proteomes" id="UP000284706"/>
    </source>
</evidence>
<dbReference type="SUPFAM" id="SSF48264">
    <property type="entry name" value="Cytochrome P450"/>
    <property type="match status" value="1"/>
</dbReference>
<accession>A0A409XZZ2</accession>
<evidence type="ECO:0000256" key="1">
    <source>
        <dbReference type="ARBA" id="ARBA00001971"/>
    </source>
</evidence>
<dbReference type="InterPro" id="IPR002403">
    <property type="entry name" value="Cyt_P450_E_grp-IV"/>
</dbReference>
<keyword evidence="4 7" id="KW-0560">Oxidoreductase</keyword>
<keyword evidence="3 6" id="KW-0479">Metal-binding</keyword>
<keyword evidence="5 6" id="KW-0408">Iron</keyword>
<dbReference type="InterPro" id="IPR017972">
    <property type="entry name" value="Cyt_P450_CS"/>
</dbReference>
<keyword evidence="6 7" id="KW-0349">Heme</keyword>
<gene>
    <name evidence="8" type="ORF">CVT26_005028</name>
</gene>
<dbReference type="PRINTS" id="PR00465">
    <property type="entry name" value="EP450IV"/>
</dbReference>